<keyword evidence="3 8" id="KW-0349">Heme</keyword>
<dbReference type="RefSeq" id="XP_013266718.1">
    <property type="nucleotide sequence ID" value="XM_013411264.1"/>
</dbReference>
<dbReference type="InterPro" id="IPR050121">
    <property type="entry name" value="Cytochrome_P450_monoxygenase"/>
</dbReference>
<proteinExistence type="inferred from homology"/>
<organism evidence="11 12">
    <name type="scientific">Rhinocladiella mackenziei CBS 650.93</name>
    <dbReference type="NCBI Taxonomy" id="1442369"/>
    <lineage>
        <taxon>Eukaryota</taxon>
        <taxon>Fungi</taxon>
        <taxon>Dikarya</taxon>
        <taxon>Ascomycota</taxon>
        <taxon>Pezizomycotina</taxon>
        <taxon>Eurotiomycetes</taxon>
        <taxon>Chaetothyriomycetidae</taxon>
        <taxon>Chaetothyriales</taxon>
        <taxon>Herpotrichiellaceae</taxon>
        <taxon>Rhinocladiella</taxon>
    </lineage>
</organism>
<sequence>MPKDMRGSGLLPTFAEAPAINTAPRKDHARMRRIVAHAFSQKALVEQEERLQYYVDVLISKLSEECTKGPQDIVRWLNFTTFDIMGELTYSRSFGCLEGGKYHEWVTMIFKGIKMHPWMQALLYYKLTSLRGWLIPHEMAAAKQQTDQSAIKTVDERLARKDTIDRKDFMSYILRHNDERGMTDAEIKQTAMILMVAGSETTATFLSGLLYLILRHRGVYRRLVQEIRDAFPTYQSIGMVNTNSLRYLSAVVEESFRCYPPAPNTHPRIVPDKGEVLENQWVPGDTTVGVSQWATNHDPENFYRPDDFLPERYLSDSDPARDPDDVPAHLFEDDNKEVVQPFSVGPRNCVGKNLAYGELRIILSKLLWSFDLKLDSRSDSSKWIEDQDTFMLWEKPPLWIDLTLREQKGALTQPARIA</sequence>
<reference evidence="11 12" key="1">
    <citation type="submission" date="2015-01" db="EMBL/GenBank/DDBJ databases">
        <title>The Genome Sequence of Rhinocladiella mackenzie CBS 650.93.</title>
        <authorList>
            <consortium name="The Broad Institute Genomics Platform"/>
            <person name="Cuomo C."/>
            <person name="de Hoog S."/>
            <person name="Gorbushina A."/>
            <person name="Stielow B."/>
            <person name="Teixiera M."/>
            <person name="Abouelleil A."/>
            <person name="Chapman S.B."/>
            <person name="Priest M."/>
            <person name="Young S.K."/>
            <person name="Wortman J."/>
            <person name="Nusbaum C."/>
            <person name="Birren B."/>
        </authorList>
    </citation>
    <scope>NUCLEOTIDE SEQUENCE [LARGE SCALE GENOMIC DNA]</scope>
    <source>
        <strain evidence="11 12">CBS 650.93</strain>
    </source>
</reference>
<accession>A0A0D2FBV6</accession>
<dbReference type="InterPro" id="IPR036396">
    <property type="entry name" value="Cyt_P450_sf"/>
</dbReference>
<dbReference type="PRINTS" id="PR00385">
    <property type="entry name" value="P450"/>
</dbReference>
<feature type="binding site" description="axial binding residue" evidence="8">
    <location>
        <position position="349"/>
    </location>
    <ligand>
        <name>heme</name>
        <dbReference type="ChEBI" id="CHEBI:30413"/>
    </ligand>
    <ligandPart>
        <name>Fe</name>
        <dbReference type="ChEBI" id="CHEBI:18248"/>
    </ligandPart>
</feature>
<evidence type="ECO:0000256" key="9">
    <source>
        <dbReference type="RuleBase" id="RU000461"/>
    </source>
</evidence>
<keyword evidence="12" id="KW-1185">Reference proteome</keyword>
<keyword evidence="5 9" id="KW-0560">Oxidoreductase</keyword>
<dbReference type="GeneID" id="25299391"/>
<dbReference type="HOGENOM" id="CLU_001570_14_11_1"/>
<evidence type="ECO:0000256" key="10">
    <source>
        <dbReference type="SAM" id="Phobius"/>
    </source>
</evidence>
<evidence type="ECO:0000256" key="2">
    <source>
        <dbReference type="ARBA" id="ARBA00010617"/>
    </source>
</evidence>
<dbReference type="GO" id="GO:0005506">
    <property type="term" value="F:iron ion binding"/>
    <property type="evidence" value="ECO:0007669"/>
    <property type="project" value="InterPro"/>
</dbReference>
<dbReference type="VEuPathDB" id="FungiDB:Z518_11320"/>
<dbReference type="GO" id="GO:0020037">
    <property type="term" value="F:heme binding"/>
    <property type="evidence" value="ECO:0007669"/>
    <property type="project" value="InterPro"/>
</dbReference>
<evidence type="ECO:0000256" key="3">
    <source>
        <dbReference type="ARBA" id="ARBA00022617"/>
    </source>
</evidence>
<evidence type="ECO:0000256" key="1">
    <source>
        <dbReference type="ARBA" id="ARBA00001971"/>
    </source>
</evidence>
<dbReference type="InterPro" id="IPR002401">
    <property type="entry name" value="Cyt_P450_E_grp-I"/>
</dbReference>
<dbReference type="Pfam" id="PF00067">
    <property type="entry name" value="p450"/>
    <property type="match status" value="1"/>
</dbReference>
<evidence type="ECO:0000256" key="5">
    <source>
        <dbReference type="ARBA" id="ARBA00023002"/>
    </source>
</evidence>
<keyword evidence="10" id="KW-1133">Transmembrane helix</keyword>
<comment type="cofactor">
    <cofactor evidence="1 8">
        <name>heme</name>
        <dbReference type="ChEBI" id="CHEBI:30413"/>
    </cofactor>
</comment>
<dbReference type="Proteomes" id="UP000053617">
    <property type="component" value="Unassembled WGS sequence"/>
</dbReference>
<dbReference type="PANTHER" id="PTHR24305">
    <property type="entry name" value="CYTOCHROME P450"/>
    <property type="match status" value="1"/>
</dbReference>
<dbReference type="InterPro" id="IPR017972">
    <property type="entry name" value="Cyt_P450_CS"/>
</dbReference>
<evidence type="ECO:0000313" key="12">
    <source>
        <dbReference type="Proteomes" id="UP000053617"/>
    </source>
</evidence>
<dbReference type="CDD" id="cd11058">
    <property type="entry name" value="CYP60B-like"/>
    <property type="match status" value="1"/>
</dbReference>
<dbReference type="PROSITE" id="PS00086">
    <property type="entry name" value="CYTOCHROME_P450"/>
    <property type="match status" value="1"/>
</dbReference>
<dbReference type="GO" id="GO:0004497">
    <property type="term" value="F:monooxygenase activity"/>
    <property type="evidence" value="ECO:0007669"/>
    <property type="project" value="UniProtKB-KW"/>
</dbReference>
<evidence type="ECO:0000256" key="8">
    <source>
        <dbReference type="PIRSR" id="PIRSR602401-1"/>
    </source>
</evidence>
<dbReference type="GO" id="GO:0016705">
    <property type="term" value="F:oxidoreductase activity, acting on paired donors, with incorporation or reduction of molecular oxygen"/>
    <property type="evidence" value="ECO:0007669"/>
    <property type="project" value="InterPro"/>
</dbReference>
<evidence type="ECO:0000313" key="11">
    <source>
        <dbReference type="EMBL" id="KIW99581.1"/>
    </source>
</evidence>
<gene>
    <name evidence="11" type="ORF">Z518_11320</name>
</gene>
<dbReference type="AlphaFoldDB" id="A0A0D2FBV6"/>
<dbReference type="InterPro" id="IPR001128">
    <property type="entry name" value="Cyt_P450"/>
</dbReference>
<evidence type="ECO:0000256" key="7">
    <source>
        <dbReference type="ARBA" id="ARBA00023033"/>
    </source>
</evidence>
<keyword evidence="10" id="KW-0472">Membrane</keyword>
<feature type="transmembrane region" description="Helical" evidence="10">
    <location>
        <begin position="192"/>
        <end position="214"/>
    </location>
</feature>
<keyword evidence="7 9" id="KW-0503">Monooxygenase</keyword>
<dbReference type="PANTHER" id="PTHR24305:SF210">
    <property type="entry name" value="CYTOCHROME P450 MONOOXYGENASE ASQL-RELATED"/>
    <property type="match status" value="1"/>
</dbReference>
<dbReference type="SUPFAM" id="SSF48264">
    <property type="entry name" value="Cytochrome P450"/>
    <property type="match status" value="1"/>
</dbReference>
<dbReference type="PRINTS" id="PR00463">
    <property type="entry name" value="EP450I"/>
</dbReference>
<keyword evidence="10" id="KW-0812">Transmembrane</keyword>
<dbReference type="EMBL" id="KN847486">
    <property type="protein sequence ID" value="KIW99581.1"/>
    <property type="molecule type" value="Genomic_DNA"/>
</dbReference>
<dbReference type="OrthoDB" id="1470350at2759"/>
<dbReference type="STRING" id="1442369.A0A0D2FBV6"/>
<protein>
    <recommendedName>
        <fullName evidence="13">Cytochrome P450 monooxygenase</fullName>
    </recommendedName>
</protein>
<name>A0A0D2FBV6_9EURO</name>
<evidence type="ECO:0008006" key="13">
    <source>
        <dbReference type="Google" id="ProtNLM"/>
    </source>
</evidence>
<evidence type="ECO:0000256" key="4">
    <source>
        <dbReference type="ARBA" id="ARBA00022723"/>
    </source>
</evidence>
<evidence type="ECO:0000256" key="6">
    <source>
        <dbReference type="ARBA" id="ARBA00023004"/>
    </source>
</evidence>
<dbReference type="Gene3D" id="1.10.630.10">
    <property type="entry name" value="Cytochrome P450"/>
    <property type="match status" value="1"/>
</dbReference>
<keyword evidence="6 8" id="KW-0408">Iron</keyword>
<keyword evidence="4 8" id="KW-0479">Metal-binding</keyword>
<comment type="similarity">
    <text evidence="2 9">Belongs to the cytochrome P450 family.</text>
</comment>